<comment type="caution">
    <text evidence="2">The sequence shown here is derived from an EMBL/GenBank/DDBJ whole genome shotgun (WGS) entry which is preliminary data.</text>
</comment>
<evidence type="ECO:0008006" key="4">
    <source>
        <dbReference type="Google" id="ProtNLM"/>
    </source>
</evidence>
<reference evidence="2 3" key="1">
    <citation type="submission" date="2018-01" db="EMBL/GenBank/DDBJ databases">
        <authorList>
            <person name="Gaut B.S."/>
            <person name="Morton B.R."/>
            <person name="Clegg M.T."/>
            <person name="Duvall M.R."/>
        </authorList>
    </citation>
    <scope>NUCLEOTIDE SEQUENCE [LARGE SCALE GENOMIC DNA]</scope>
    <source>
        <strain evidence="2 3">HR-AV</strain>
    </source>
</reference>
<proteinExistence type="predicted"/>
<evidence type="ECO:0000313" key="2">
    <source>
        <dbReference type="EMBL" id="POY39257.1"/>
    </source>
</evidence>
<dbReference type="InterPro" id="IPR038636">
    <property type="entry name" value="Wzi_sf"/>
</dbReference>
<name>A0A2S5AAK0_9SPHI</name>
<dbReference type="OrthoDB" id="9808260at2"/>
<feature type="chain" id="PRO_5015727334" description="Gliding motility protein RemB" evidence="1">
    <location>
        <begin position="24"/>
        <end position="540"/>
    </location>
</feature>
<gene>
    <name evidence="2" type="ORF">C3K47_01820</name>
</gene>
<dbReference type="Proteomes" id="UP000236893">
    <property type="component" value="Unassembled WGS sequence"/>
</dbReference>
<organism evidence="2 3">
    <name type="scientific">Solitalea longa</name>
    <dbReference type="NCBI Taxonomy" id="2079460"/>
    <lineage>
        <taxon>Bacteria</taxon>
        <taxon>Pseudomonadati</taxon>
        <taxon>Bacteroidota</taxon>
        <taxon>Sphingobacteriia</taxon>
        <taxon>Sphingobacteriales</taxon>
        <taxon>Sphingobacteriaceae</taxon>
        <taxon>Solitalea</taxon>
    </lineage>
</organism>
<dbReference type="RefSeq" id="WP_103787359.1">
    <property type="nucleotide sequence ID" value="NZ_PQVF01000001.1"/>
</dbReference>
<feature type="signal peptide" evidence="1">
    <location>
        <begin position="1"/>
        <end position="23"/>
    </location>
</feature>
<protein>
    <recommendedName>
        <fullName evidence="4">Gliding motility protein RemB</fullName>
    </recommendedName>
</protein>
<sequence length="540" mass="62446">MHLPLKKFSLLLFLVTLGFYSKAQTVTGLGTYLTPQEAKKLYTDTIVRHTPFRPYVLNNSDSLLLAKDSSVHKTWLGRKTFDEHLLQVVNPEYKIYLDFLPDFQIGSDLKNNRTTWVNTRGFMLGGSIGKNFSFYTSFYENQGVFPVYVDNYTRGINVLPGQGEVRNYGDHGLDYSYSQGRISYTPSKYFNFDLGYDKNFIGDGYRSLLLSDAAAPYPYVKITATIWKLRYMMMWAQMIDRESPKLDYQNGYRKKWGAFHYLDWNISKKVSVGLFENIIWMDADSLGKRGFDWSYLNPLLFFRPVEFANGSPDKALVGLTAKYKMLPKFTWYGQFALNEFTASEFFSGDGYWANKWGTQIGFRSFDIFGIPNLHFQGEANIVRPYTYTARIPIVEGVAVPNNGKPTNNYVHFSQPLAHLWGANFEEFLGIVNYTWRRFDVRGQFTYGYYGRDPEGLNYGKNILKPYDTRVSDYGNYIGQGITSHLYYGDIKIAYVLNPKYNLRFETGLTYRNEKNDASPSNTTIVSVGLRSSFRNLYYDF</sequence>
<keyword evidence="1" id="KW-0732">Signal</keyword>
<dbReference type="EMBL" id="PQVF01000001">
    <property type="protein sequence ID" value="POY39257.1"/>
    <property type="molecule type" value="Genomic_DNA"/>
</dbReference>
<evidence type="ECO:0000256" key="1">
    <source>
        <dbReference type="SAM" id="SignalP"/>
    </source>
</evidence>
<evidence type="ECO:0000313" key="3">
    <source>
        <dbReference type="Proteomes" id="UP000236893"/>
    </source>
</evidence>
<keyword evidence="3" id="KW-1185">Reference proteome</keyword>
<accession>A0A2S5AAK0</accession>
<dbReference type="Gene3D" id="2.40.160.130">
    <property type="entry name" value="Capsule assembly protein Wzi"/>
    <property type="match status" value="1"/>
</dbReference>
<dbReference type="AlphaFoldDB" id="A0A2S5AAK0"/>